<dbReference type="Gene3D" id="3.90.1720.10">
    <property type="entry name" value="endopeptidase domain like (from Nostoc punctiforme)"/>
    <property type="match status" value="1"/>
</dbReference>
<name>A0ABR7IIB2_9FIRM</name>
<dbReference type="Proteomes" id="UP000649826">
    <property type="component" value="Unassembled WGS sequence"/>
</dbReference>
<dbReference type="InterPro" id="IPR038765">
    <property type="entry name" value="Papain-like_cys_pep_sf"/>
</dbReference>
<comment type="caution">
    <text evidence="2">The sequence shown here is derived from an EMBL/GenBank/DDBJ whole genome shotgun (WGS) entry which is preliminary data.</text>
</comment>
<reference evidence="2 3" key="1">
    <citation type="submission" date="2020-08" db="EMBL/GenBank/DDBJ databases">
        <title>Genome public.</title>
        <authorList>
            <person name="Liu C."/>
            <person name="Sun Q."/>
        </authorList>
    </citation>
    <scope>NUCLEOTIDE SEQUENCE [LARGE SCALE GENOMIC DNA]</scope>
    <source>
        <strain evidence="2 3">M29</strain>
    </source>
</reference>
<dbReference type="Pfam" id="PF05257">
    <property type="entry name" value="CHAP"/>
    <property type="match status" value="1"/>
</dbReference>
<organism evidence="2 3">
    <name type="scientific">Blautia difficilis</name>
    <dbReference type="NCBI Taxonomy" id="2763027"/>
    <lineage>
        <taxon>Bacteria</taxon>
        <taxon>Bacillati</taxon>
        <taxon>Bacillota</taxon>
        <taxon>Clostridia</taxon>
        <taxon>Lachnospirales</taxon>
        <taxon>Lachnospiraceae</taxon>
        <taxon>Blautia</taxon>
    </lineage>
</organism>
<dbReference type="EMBL" id="JACOQG010000011">
    <property type="protein sequence ID" value="MBC5779767.1"/>
    <property type="molecule type" value="Genomic_DNA"/>
</dbReference>
<sequence>MPSPGAIIFFDWEHDGTCDHVGIVERCDGTTVYTIEGNSGDAVKERSYAISSDSIMGYGRVVY</sequence>
<protein>
    <submittedName>
        <fullName evidence="2">CHAP domain-containing protein</fullName>
    </submittedName>
</protein>
<dbReference type="InterPro" id="IPR007921">
    <property type="entry name" value="CHAP_dom"/>
</dbReference>
<evidence type="ECO:0000259" key="1">
    <source>
        <dbReference type="PROSITE" id="PS50911"/>
    </source>
</evidence>
<evidence type="ECO:0000313" key="3">
    <source>
        <dbReference type="Proteomes" id="UP000649826"/>
    </source>
</evidence>
<dbReference type="SUPFAM" id="SSF54001">
    <property type="entry name" value="Cysteine proteinases"/>
    <property type="match status" value="1"/>
</dbReference>
<feature type="domain" description="Peptidase C51" evidence="1">
    <location>
        <begin position="1"/>
        <end position="60"/>
    </location>
</feature>
<proteinExistence type="predicted"/>
<evidence type="ECO:0000313" key="2">
    <source>
        <dbReference type="EMBL" id="MBC5779767.1"/>
    </source>
</evidence>
<gene>
    <name evidence="2" type="ORF">H8Z82_08835</name>
</gene>
<keyword evidence="3" id="KW-1185">Reference proteome</keyword>
<dbReference type="PROSITE" id="PS50911">
    <property type="entry name" value="CHAP"/>
    <property type="match status" value="1"/>
</dbReference>
<accession>A0ABR7IIB2</accession>